<feature type="transmembrane region" description="Helical" evidence="1">
    <location>
        <begin position="112"/>
        <end position="132"/>
    </location>
</feature>
<dbReference type="PANTHER" id="PTHR11328:SF28">
    <property type="entry name" value="MAJOR FACILITATOR SUPERFAMILY DOMAIN-CONTAINING PROTEIN 12"/>
    <property type="match status" value="1"/>
</dbReference>
<dbReference type="KEGG" id="smen:SAMEA4412692_0433"/>
<dbReference type="OrthoDB" id="9764596at2"/>
<evidence type="ECO:0000256" key="1">
    <source>
        <dbReference type="SAM" id="Phobius"/>
    </source>
</evidence>
<dbReference type="eggNOG" id="COG2211">
    <property type="taxonomic scope" value="Bacteria"/>
</dbReference>
<dbReference type="STRING" id="1123308.GCA_000380085_01229"/>
<dbReference type="GO" id="GO:0015293">
    <property type="term" value="F:symporter activity"/>
    <property type="evidence" value="ECO:0007669"/>
    <property type="project" value="InterPro"/>
</dbReference>
<feature type="transmembrane region" description="Helical" evidence="1">
    <location>
        <begin position="84"/>
        <end position="106"/>
    </location>
</feature>
<dbReference type="GO" id="GO:0005886">
    <property type="term" value="C:plasma membrane"/>
    <property type="evidence" value="ECO:0007669"/>
    <property type="project" value="TreeGrafter"/>
</dbReference>
<feature type="transmembrane region" description="Helical" evidence="1">
    <location>
        <begin position="27"/>
        <end position="49"/>
    </location>
</feature>
<feature type="transmembrane region" description="Helical" evidence="1">
    <location>
        <begin position="403"/>
        <end position="421"/>
    </location>
</feature>
<feature type="transmembrane region" description="Helical" evidence="1">
    <location>
        <begin position="152"/>
        <end position="173"/>
    </location>
</feature>
<dbReference type="RefSeq" id="WP_018373784.1">
    <property type="nucleotide sequence ID" value="NZ_LT906439.1"/>
</dbReference>
<organism evidence="2 3">
    <name type="scientific">Streptococcus merionis</name>
    <dbReference type="NCBI Taxonomy" id="400065"/>
    <lineage>
        <taxon>Bacteria</taxon>
        <taxon>Bacillati</taxon>
        <taxon>Bacillota</taxon>
        <taxon>Bacilli</taxon>
        <taxon>Lactobacillales</taxon>
        <taxon>Streptococcaceae</taxon>
        <taxon>Streptococcus</taxon>
    </lineage>
</organism>
<keyword evidence="1" id="KW-0812">Transmembrane</keyword>
<dbReference type="Proteomes" id="UP000215185">
    <property type="component" value="Chromosome 1"/>
</dbReference>
<dbReference type="Gene3D" id="1.20.1250.20">
    <property type="entry name" value="MFS general substrate transporter like domains"/>
    <property type="match status" value="1"/>
</dbReference>
<evidence type="ECO:0000313" key="2">
    <source>
        <dbReference type="EMBL" id="SNU86918.1"/>
    </source>
</evidence>
<accession>A0A239SPX3</accession>
<name>A0A239SPX3_9STRE</name>
<protein>
    <submittedName>
        <fullName evidence="2">Glucuronide permease</fullName>
    </submittedName>
</protein>
<proteinExistence type="predicted"/>
<dbReference type="SUPFAM" id="SSF103473">
    <property type="entry name" value="MFS general substrate transporter"/>
    <property type="match status" value="1"/>
</dbReference>
<keyword evidence="1" id="KW-1133">Transmembrane helix</keyword>
<dbReference type="GO" id="GO:0008643">
    <property type="term" value="P:carbohydrate transport"/>
    <property type="evidence" value="ECO:0007669"/>
    <property type="project" value="InterPro"/>
</dbReference>
<keyword evidence="1" id="KW-0472">Membrane</keyword>
<feature type="transmembrane region" description="Helical" evidence="1">
    <location>
        <begin position="308"/>
        <end position="329"/>
    </location>
</feature>
<dbReference type="InterPro" id="IPR039672">
    <property type="entry name" value="MFS_2"/>
</dbReference>
<dbReference type="PANTHER" id="PTHR11328">
    <property type="entry name" value="MAJOR FACILITATOR SUPERFAMILY DOMAIN-CONTAINING PROTEIN"/>
    <property type="match status" value="1"/>
</dbReference>
<sequence length="487" mass="54152">MEKLGTHKAKAWQIALFALNNTSTNIWLFYMNFIAYYMTGYVGVGVVLASTIIMGMRLWDAVTDPIVGFIVDKTDGKFGKNRPFMVIGNIILVLTTFLLVFTTHHFPEGLRFPYFIVIYALYIIGYTCQTVVTKSAQTCLTNDPAQRPTFGIYDGMYNALLFAIMPVVVSNVLIPKHQDFNLGLFHELWYYVAPITVVFTWLAVLAIASKDRHEFFGTGKPVKVTFKDYWEVLKHNRGIQMLVFAASTDKLGQTIKGNATILVIIYAIICGNYGLQGAVAGYTTIPTILIMILGVRFVASRLGQRKALLLGSWGGIITNAALFLLFYIGNPKTMSFPGLEGFTGWTFFTVAFIVLWVLGNGFNSLAGTMIIPMTADCADYEVYRSGKYVPGLMGTLFSSVDKIVSSFATAIIGILCASIGFKEQLPTVDTPFSENLKFIGLLCMFGFMILGYICNVIAMKYYPLTKEKMEEIQGEIARIKAEQMDQA</sequence>
<feature type="transmembrane region" description="Helical" evidence="1">
    <location>
        <begin position="281"/>
        <end position="299"/>
    </location>
</feature>
<feature type="transmembrane region" description="Helical" evidence="1">
    <location>
        <begin position="257"/>
        <end position="275"/>
    </location>
</feature>
<feature type="transmembrane region" description="Helical" evidence="1">
    <location>
        <begin position="188"/>
        <end position="208"/>
    </location>
</feature>
<gene>
    <name evidence="2" type="primary">uidB_1</name>
    <name evidence="2" type="ORF">SAMEA4412692_00433</name>
</gene>
<feature type="transmembrane region" description="Helical" evidence="1">
    <location>
        <begin position="436"/>
        <end position="458"/>
    </location>
</feature>
<keyword evidence="3" id="KW-1185">Reference proteome</keyword>
<dbReference type="Pfam" id="PF13347">
    <property type="entry name" value="MFS_2"/>
    <property type="match status" value="1"/>
</dbReference>
<reference evidence="2 3" key="1">
    <citation type="submission" date="2017-06" db="EMBL/GenBank/DDBJ databases">
        <authorList>
            <consortium name="Pathogen Informatics"/>
        </authorList>
    </citation>
    <scope>NUCLEOTIDE SEQUENCE [LARGE SCALE GENOMIC DNA]</scope>
    <source>
        <strain evidence="2 3">NCTC13788</strain>
    </source>
</reference>
<evidence type="ECO:0000313" key="3">
    <source>
        <dbReference type="Proteomes" id="UP000215185"/>
    </source>
</evidence>
<dbReference type="AlphaFoldDB" id="A0A239SPX3"/>
<feature type="transmembrane region" description="Helical" evidence="1">
    <location>
        <begin position="341"/>
        <end position="359"/>
    </location>
</feature>
<dbReference type="InterPro" id="IPR036259">
    <property type="entry name" value="MFS_trans_sf"/>
</dbReference>
<dbReference type="EMBL" id="LT906439">
    <property type="protein sequence ID" value="SNU86918.1"/>
    <property type="molecule type" value="Genomic_DNA"/>
</dbReference>